<sequence>MVHRGAFFAQLKTTSVRKLLPESWGFLCPVHTPDGAPCGLLNHLAHKCRIATRDSDVSSIPAIVAEFNCADISSPLLSDSIVIQLDGRILGYCSPEQAQNLHDSLRYWKVEGGHGVPPDLEIGYVPLSNAGLYPGIYMFSQAARMYRPVKYLPLDKEDFVGPFEQPYMAIACTKPELLSADYTHIEYDPTNILSIVANQTPFSDYNQSPRNMYQCQMGKQSMGTPGTALKYRCDNKTYRLQTGQTPVVRPPLHNEYGLDNFPNGMNAVVAVISYTGYDMDDAMIINKSSHERGFGAGAIFKVKFVDIAEPSRGPESRKNVTRLFG</sequence>
<accession>A0ACC3CST2</accession>
<dbReference type="Proteomes" id="UP001186974">
    <property type="component" value="Unassembled WGS sequence"/>
</dbReference>
<keyword evidence="1" id="KW-0804">Transcription</keyword>
<keyword evidence="1" id="KW-0240">DNA-directed RNA polymerase</keyword>
<evidence type="ECO:0000313" key="1">
    <source>
        <dbReference type="EMBL" id="KAK3044323.1"/>
    </source>
</evidence>
<feature type="non-terminal residue" evidence="1">
    <location>
        <position position="325"/>
    </location>
</feature>
<name>A0ACC3CST2_9PEZI</name>
<gene>
    <name evidence="1" type="primary">ACR2_1</name>
    <name evidence="1" type="ORF">LTS18_001588</name>
</gene>
<protein>
    <submittedName>
        <fullName evidence="1">DNA-directed RNA polymerase I subunit RPA2</fullName>
    </submittedName>
</protein>
<dbReference type="EMBL" id="JAWDJW010012103">
    <property type="protein sequence ID" value="KAK3044323.1"/>
    <property type="molecule type" value="Genomic_DNA"/>
</dbReference>
<proteinExistence type="predicted"/>
<reference evidence="1" key="1">
    <citation type="submission" date="2024-09" db="EMBL/GenBank/DDBJ databases">
        <title>Black Yeasts Isolated from many extreme environments.</title>
        <authorList>
            <person name="Coleine C."/>
            <person name="Stajich J.E."/>
            <person name="Selbmann L."/>
        </authorList>
    </citation>
    <scope>NUCLEOTIDE SEQUENCE</scope>
    <source>
        <strain evidence="1">CCFEE 5737</strain>
    </source>
</reference>
<organism evidence="1 2">
    <name type="scientific">Coniosporium uncinatum</name>
    <dbReference type="NCBI Taxonomy" id="93489"/>
    <lineage>
        <taxon>Eukaryota</taxon>
        <taxon>Fungi</taxon>
        <taxon>Dikarya</taxon>
        <taxon>Ascomycota</taxon>
        <taxon>Pezizomycotina</taxon>
        <taxon>Dothideomycetes</taxon>
        <taxon>Dothideomycetes incertae sedis</taxon>
        <taxon>Coniosporium</taxon>
    </lineage>
</organism>
<comment type="caution">
    <text evidence="1">The sequence shown here is derived from an EMBL/GenBank/DDBJ whole genome shotgun (WGS) entry which is preliminary data.</text>
</comment>
<evidence type="ECO:0000313" key="2">
    <source>
        <dbReference type="Proteomes" id="UP001186974"/>
    </source>
</evidence>
<keyword evidence="2" id="KW-1185">Reference proteome</keyword>